<feature type="chain" id="PRO_5043427675" description="Glycoside hydrolase family 5 domain-containing protein" evidence="5">
    <location>
        <begin position="20"/>
        <end position="530"/>
    </location>
</feature>
<evidence type="ECO:0000256" key="5">
    <source>
        <dbReference type="SAM" id="SignalP"/>
    </source>
</evidence>
<dbReference type="Pfam" id="PF00150">
    <property type="entry name" value="Cellulase"/>
    <property type="match status" value="1"/>
</dbReference>
<reference evidence="7 8" key="1">
    <citation type="submission" date="2024-01" db="EMBL/GenBank/DDBJ databases">
        <title>The complete chloroplast genome sequence of Lithospermum erythrorhizon: insights into the phylogenetic relationship among Boraginaceae species and the maternal lineages of purple gromwells.</title>
        <authorList>
            <person name="Okada T."/>
            <person name="Watanabe K."/>
        </authorList>
    </citation>
    <scope>NUCLEOTIDE SEQUENCE [LARGE SCALE GENOMIC DNA]</scope>
</reference>
<dbReference type="Gene3D" id="3.20.20.80">
    <property type="entry name" value="Glycosidases"/>
    <property type="match status" value="1"/>
</dbReference>
<dbReference type="Gene3D" id="2.80.10.50">
    <property type="match status" value="1"/>
</dbReference>
<organism evidence="7 8">
    <name type="scientific">Lithospermum erythrorhizon</name>
    <name type="common">Purple gromwell</name>
    <name type="synonym">Lithospermum officinale var. erythrorhizon</name>
    <dbReference type="NCBI Taxonomy" id="34254"/>
    <lineage>
        <taxon>Eukaryota</taxon>
        <taxon>Viridiplantae</taxon>
        <taxon>Streptophyta</taxon>
        <taxon>Embryophyta</taxon>
        <taxon>Tracheophyta</taxon>
        <taxon>Spermatophyta</taxon>
        <taxon>Magnoliopsida</taxon>
        <taxon>eudicotyledons</taxon>
        <taxon>Gunneridae</taxon>
        <taxon>Pentapetalae</taxon>
        <taxon>asterids</taxon>
        <taxon>lamiids</taxon>
        <taxon>Boraginales</taxon>
        <taxon>Boraginaceae</taxon>
        <taxon>Boraginoideae</taxon>
        <taxon>Lithospermeae</taxon>
        <taxon>Lithospermum</taxon>
    </lineage>
</organism>
<protein>
    <recommendedName>
        <fullName evidence="6">Glycoside hydrolase family 5 domain-containing protein</fullName>
    </recommendedName>
</protein>
<dbReference type="GO" id="GO:0004553">
    <property type="term" value="F:hydrolase activity, hydrolyzing O-glycosyl compounds"/>
    <property type="evidence" value="ECO:0007669"/>
    <property type="project" value="InterPro"/>
</dbReference>
<evidence type="ECO:0000256" key="1">
    <source>
        <dbReference type="ARBA" id="ARBA00005641"/>
    </source>
</evidence>
<evidence type="ECO:0000259" key="6">
    <source>
        <dbReference type="Pfam" id="PF00150"/>
    </source>
</evidence>
<dbReference type="Proteomes" id="UP001454036">
    <property type="component" value="Unassembled WGS sequence"/>
</dbReference>
<accession>A0AAV3P3K1</accession>
<dbReference type="InterPro" id="IPR001547">
    <property type="entry name" value="Glyco_hydro_5"/>
</dbReference>
<dbReference type="PANTHER" id="PTHR31263">
    <property type="entry name" value="CELLULASE FAMILY PROTEIN (AFU_ORTHOLOGUE AFUA_5G14560)"/>
    <property type="match status" value="1"/>
</dbReference>
<gene>
    <name evidence="7" type="ORF">LIER_06240</name>
</gene>
<evidence type="ECO:0000256" key="2">
    <source>
        <dbReference type="ARBA" id="ARBA00022801"/>
    </source>
</evidence>
<dbReference type="InterPro" id="IPR035992">
    <property type="entry name" value="Ricin_B-like_lectins"/>
</dbReference>
<dbReference type="SUPFAM" id="SSF50370">
    <property type="entry name" value="Ricin B-like lectins"/>
    <property type="match status" value="1"/>
</dbReference>
<dbReference type="PANTHER" id="PTHR31263:SF0">
    <property type="entry name" value="CELLULASE FAMILY PROTEIN (AFU_ORTHOLOGUE AFUA_5G14560)"/>
    <property type="match status" value="1"/>
</dbReference>
<feature type="domain" description="Glycoside hydrolase family 5" evidence="6">
    <location>
        <begin position="61"/>
        <end position="342"/>
    </location>
</feature>
<dbReference type="InterPro" id="IPR017853">
    <property type="entry name" value="GH"/>
</dbReference>
<feature type="signal peptide" evidence="5">
    <location>
        <begin position="1"/>
        <end position="19"/>
    </location>
</feature>
<keyword evidence="3 4" id="KW-0326">Glycosidase</keyword>
<evidence type="ECO:0000313" key="8">
    <source>
        <dbReference type="Proteomes" id="UP001454036"/>
    </source>
</evidence>
<dbReference type="AlphaFoldDB" id="A0AAV3P3K1"/>
<evidence type="ECO:0000256" key="4">
    <source>
        <dbReference type="RuleBase" id="RU361153"/>
    </source>
</evidence>
<comment type="similarity">
    <text evidence="1 4">Belongs to the glycosyl hydrolase 5 (cellulase A) family.</text>
</comment>
<sequence length="530" mass="60115">MSFTTLLLFLFSSASFSHALPLSTSSRWIVDAESGERVKLACVNWAAHLEPMLPEGLDKKPLNKIARHISSMGFNCVRLTWATHMFTRHANLTVSQNFHNLGLKDAISGIGKNNPELLSLTVVDAQKAVIEALGSHGVMVLLDNQVSRPMWCCDNHDGNGFFGDKYFGTIEWLLGLKIVARRYKNNPMVMAMSLRNELRGPNQNQSAWYKYVEKGANTIHKANPNVLILISGLDYDIDFSFLKKKPLEVNLNGKMVYEFHRYPFTEGEGPLWIDQPLDKQCNNITQELNEKALFLLKDTPLFVTEFGIDQTAPENDKGNLFLGCFLNLLAEHDLDWGVWALQGSYYYRSGLQDTVETFGMLNSSWTHLRSPTFLDKLQFIQQKIQDPKSEEPEHYVMFHPQSGRCVQVDDNNEVFASDCRSLSKWRHDGDGTSISLLGTPYCLTAVGEGLPVALTTNCFNEQSIWKLASSYQLANVGEDGTELCLEWNVDYNSRITTRKCMQAPQHPKNNLDNPQIQWFTLVKSNIKYKH</sequence>
<keyword evidence="5" id="KW-0732">Signal</keyword>
<proteinExistence type="inferred from homology"/>
<dbReference type="SUPFAM" id="SSF51445">
    <property type="entry name" value="(Trans)glycosidases"/>
    <property type="match status" value="1"/>
</dbReference>
<evidence type="ECO:0000313" key="7">
    <source>
        <dbReference type="EMBL" id="GAA0146234.1"/>
    </source>
</evidence>
<keyword evidence="2 4" id="KW-0378">Hydrolase</keyword>
<dbReference type="GO" id="GO:0000272">
    <property type="term" value="P:polysaccharide catabolic process"/>
    <property type="evidence" value="ECO:0007669"/>
    <property type="project" value="InterPro"/>
</dbReference>
<dbReference type="EMBL" id="BAABME010000898">
    <property type="protein sequence ID" value="GAA0146234.1"/>
    <property type="molecule type" value="Genomic_DNA"/>
</dbReference>
<keyword evidence="8" id="KW-1185">Reference proteome</keyword>
<evidence type="ECO:0000256" key="3">
    <source>
        <dbReference type="ARBA" id="ARBA00023295"/>
    </source>
</evidence>
<name>A0AAV3P3K1_LITER</name>
<comment type="caution">
    <text evidence="7">The sequence shown here is derived from an EMBL/GenBank/DDBJ whole genome shotgun (WGS) entry which is preliminary data.</text>
</comment>